<proteinExistence type="predicted"/>
<evidence type="ECO:0000313" key="1">
    <source>
        <dbReference type="EMBL" id="CAB1458783.1"/>
    </source>
</evidence>
<keyword evidence="2" id="KW-1185">Reference proteome</keyword>
<comment type="caution">
    <text evidence="1">The sequence shown here is derived from an EMBL/GenBank/DDBJ whole genome shotgun (WGS) entry which is preliminary data.</text>
</comment>
<dbReference type="Proteomes" id="UP001153269">
    <property type="component" value="Unassembled WGS sequence"/>
</dbReference>
<reference evidence="1" key="1">
    <citation type="submission" date="2020-03" db="EMBL/GenBank/DDBJ databases">
        <authorList>
            <person name="Weist P."/>
        </authorList>
    </citation>
    <scope>NUCLEOTIDE SEQUENCE</scope>
</reference>
<gene>
    <name evidence="1" type="ORF">PLEPLA_LOCUS46615</name>
</gene>
<sequence length="349" mass="38988">MVTPRPLREKKGVGWVVGLQENRRVSEQTGLTHKCQCQPQRQDVFMRAFSPPPRWKQQLDHSRANLSQDSLCFSDKQLFKKEVVFMGRVPQKKLAQLSSTGYSAAPLLSGMLCLEEGLLLLLMAHTWSSGLVQGRRVRWGGGGRLRGREVVGRHRQMHANLAVEVSVFEVVVVRTEIVSPLPETRLEAETGCHGSHSVILCQRFSVGSTGSGSLCALPSVCPPFCQPGWILDKNSQQLMMSRTDKGDCLAGIIKSLISGRFRGSDVPIVHVDVCETRRDANQDHRVMEDSLSEDSFGGGVICPARPRRDLHSHVSHRKQQQQEKEEEAWRSQSVLCSYSNRLAIPCLEE</sequence>
<evidence type="ECO:0000313" key="2">
    <source>
        <dbReference type="Proteomes" id="UP001153269"/>
    </source>
</evidence>
<dbReference type="AlphaFoldDB" id="A0A9N7W0T4"/>
<accession>A0A9N7W0T4</accession>
<name>A0A9N7W0T4_PLEPL</name>
<organism evidence="1 2">
    <name type="scientific">Pleuronectes platessa</name>
    <name type="common">European plaice</name>
    <dbReference type="NCBI Taxonomy" id="8262"/>
    <lineage>
        <taxon>Eukaryota</taxon>
        <taxon>Metazoa</taxon>
        <taxon>Chordata</taxon>
        <taxon>Craniata</taxon>
        <taxon>Vertebrata</taxon>
        <taxon>Euteleostomi</taxon>
        <taxon>Actinopterygii</taxon>
        <taxon>Neopterygii</taxon>
        <taxon>Teleostei</taxon>
        <taxon>Neoteleostei</taxon>
        <taxon>Acanthomorphata</taxon>
        <taxon>Carangaria</taxon>
        <taxon>Pleuronectiformes</taxon>
        <taxon>Pleuronectoidei</taxon>
        <taxon>Pleuronectidae</taxon>
        <taxon>Pleuronectes</taxon>
    </lineage>
</organism>
<protein>
    <submittedName>
        <fullName evidence="1">Uncharacterized protein</fullName>
    </submittedName>
</protein>
<dbReference type="EMBL" id="CADEAL010004402">
    <property type="protein sequence ID" value="CAB1458783.1"/>
    <property type="molecule type" value="Genomic_DNA"/>
</dbReference>